<geneLocation type="plastid" evidence="13"/>
<keyword evidence="13" id="KW-0934">Plastid</keyword>
<evidence type="ECO:0000256" key="5">
    <source>
        <dbReference type="ARBA" id="ARBA00022781"/>
    </source>
</evidence>
<evidence type="ECO:0000256" key="7">
    <source>
        <dbReference type="ARBA" id="ARBA00023065"/>
    </source>
</evidence>
<dbReference type="AlphaFoldDB" id="A0A160YKI5"/>
<evidence type="ECO:0000256" key="10">
    <source>
        <dbReference type="ARBA" id="ARBA00025198"/>
    </source>
</evidence>
<keyword evidence="9" id="KW-0066">ATP synthesis</keyword>
<evidence type="ECO:0000256" key="12">
    <source>
        <dbReference type="SAM" id="Coils"/>
    </source>
</evidence>
<comment type="function">
    <text evidence="10">F(1)F(0) ATP synthase produces ATP from ADP in the presence of a proton or sodium gradient. F-type ATPases consist of two structural domains, F(1) containing the extramembraneous catalytic core and F(0) containing the membrane proton channel, linked together by a central stalk and a peripheral stalk. During catalysis, ATP synthesis in the catalytic domain of F(1) is coupled via a rotary mechanism of the central stalk subunits to proton translocation.</text>
</comment>
<comment type="similarity">
    <text evidence="11">Belongs to the ATPase B chain family.</text>
</comment>
<comment type="subcellular location">
    <subcellularLocation>
        <location evidence="1">Membrane</location>
        <topology evidence="1">Single-pass membrane protein</topology>
    </subcellularLocation>
</comment>
<organism evidence="13">
    <name type="scientific">Botryococcus braunii Showa</name>
    <dbReference type="NCBI Taxonomy" id="1202541"/>
    <lineage>
        <taxon>Eukaryota</taxon>
        <taxon>Viridiplantae</taxon>
        <taxon>Chlorophyta</taxon>
        <taxon>core chlorophytes</taxon>
        <taxon>Trebouxiophyceae</taxon>
        <taxon>Trebouxiophyceae incertae sedis</taxon>
        <taxon>Elliptochloris clade</taxon>
        <taxon>Botryococcus</taxon>
    </lineage>
</organism>
<dbReference type="PANTHER" id="PTHR34264">
    <property type="entry name" value="ATP SYNTHASE SUBUNIT B, CHLOROPLASTIC"/>
    <property type="match status" value="1"/>
</dbReference>
<dbReference type="GO" id="GO:0045259">
    <property type="term" value="C:proton-transporting ATP synthase complex"/>
    <property type="evidence" value="ECO:0007669"/>
    <property type="project" value="UniProtKB-KW"/>
</dbReference>
<keyword evidence="8" id="KW-0472">Membrane</keyword>
<evidence type="ECO:0000313" key="13">
    <source>
        <dbReference type="EMBL" id="CZT54082.1"/>
    </source>
</evidence>
<keyword evidence="6" id="KW-1133">Transmembrane helix</keyword>
<proteinExistence type="inferred from homology"/>
<evidence type="ECO:0000256" key="1">
    <source>
        <dbReference type="ARBA" id="ARBA00004167"/>
    </source>
</evidence>
<keyword evidence="3 11" id="KW-0138">CF(0)</keyword>
<evidence type="ECO:0000256" key="6">
    <source>
        <dbReference type="ARBA" id="ARBA00022989"/>
    </source>
</evidence>
<evidence type="ECO:0000256" key="3">
    <source>
        <dbReference type="ARBA" id="ARBA00022547"/>
    </source>
</evidence>
<dbReference type="InterPro" id="IPR002146">
    <property type="entry name" value="ATP_synth_b/b'su_bac/chlpt"/>
</dbReference>
<keyword evidence="4 11" id="KW-0812">Transmembrane</keyword>
<dbReference type="GO" id="GO:0015078">
    <property type="term" value="F:proton transmembrane transporter activity"/>
    <property type="evidence" value="ECO:0007669"/>
    <property type="project" value="InterPro"/>
</dbReference>
<reference evidence="13" key="1">
    <citation type="journal article" date="2016" name="Genome Announc.">
        <title>Complete Chloroplast and Mitochondrial Genome Sequences of the Hydrocarbon Oil-Producing Green Microalga Botryococcus braunii Race B (Showa).</title>
        <authorList>
            <person name="Blifernez-Klassen O."/>
            <person name="Wibberg D."/>
            <person name="Winkler A."/>
            <person name="Blom J."/>
            <person name="Goesmann A."/>
            <person name="Kalinowski J."/>
            <person name="Kruse O."/>
        </authorList>
    </citation>
    <scope>NUCLEOTIDE SEQUENCE</scope>
    <source>
        <strain evidence="13">Showa</strain>
    </source>
</reference>
<protein>
    <submittedName>
        <fullName evidence="13">CF0 subunit I of ATP synthase</fullName>
    </submittedName>
</protein>
<dbReference type="NCBIfam" id="NF005606">
    <property type="entry name" value="PRK07352.1"/>
    <property type="match status" value="1"/>
</dbReference>
<evidence type="ECO:0000256" key="9">
    <source>
        <dbReference type="ARBA" id="ARBA00023310"/>
    </source>
</evidence>
<keyword evidence="5 11" id="KW-0375">Hydrogen ion transport</keyword>
<dbReference type="Pfam" id="PF00430">
    <property type="entry name" value="ATP-synt_B"/>
    <property type="match status" value="1"/>
</dbReference>
<accession>A0A160YKI5</accession>
<feature type="coiled-coil region" evidence="12">
    <location>
        <begin position="50"/>
        <end position="98"/>
    </location>
</feature>
<keyword evidence="12" id="KW-0175">Coiled coil</keyword>
<keyword evidence="2 11" id="KW-0813">Transport</keyword>
<name>A0A160YKI5_BOTBR</name>
<dbReference type="HAMAP" id="MF_01398">
    <property type="entry name" value="ATP_synth_b_bprime"/>
    <property type="match status" value="1"/>
</dbReference>
<dbReference type="CDD" id="cd06503">
    <property type="entry name" value="ATP-synt_Fo_b"/>
    <property type="match status" value="1"/>
</dbReference>
<evidence type="ECO:0000256" key="4">
    <source>
        <dbReference type="ARBA" id="ARBA00022692"/>
    </source>
</evidence>
<keyword evidence="7 11" id="KW-0406">Ion transport</keyword>
<dbReference type="GO" id="GO:0015986">
    <property type="term" value="P:proton motive force-driven ATP synthesis"/>
    <property type="evidence" value="ECO:0007669"/>
    <property type="project" value="InterPro"/>
</dbReference>
<sequence>MVISISNFALLREMPFAEGIGFNGNILETNIINLAVVVGIVVSFGGDALRSLLESRRQAILSTLQQAEQKAKDAQDRLAEAKAQLEMSQKKAKDICEQGKTSAERERSLLSKQAQEDITRLQESKQESIQLQQQKAVAQISQKVIALALEEVHTRLDQGLDETNHSSVVNFGLVQFANYKPITSL</sequence>
<dbReference type="PANTHER" id="PTHR34264:SF3">
    <property type="entry name" value="ATP SYNTHASE SUBUNIT B, CHLOROPLASTIC"/>
    <property type="match status" value="1"/>
</dbReference>
<evidence type="ECO:0000256" key="8">
    <source>
        <dbReference type="ARBA" id="ARBA00023136"/>
    </source>
</evidence>
<evidence type="ECO:0000256" key="2">
    <source>
        <dbReference type="ARBA" id="ARBA00022448"/>
    </source>
</evidence>
<dbReference type="EMBL" id="LT545991">
    <property type="protein sequence ID" value="CZT54082.1"/>
    <property type="molecule type" value="Genomic_DNA"/>
</dbReference>
<gene>
    <name evidence="13" type="primary">atpF</name>
</gene>
<evidence type="ECO:0000256" key="11">
    <source>
        <dbReference type="RuleBase" id="RU003848"/>
    </source>
</evidence>